<dbReference type="Gene3D" id="3.90.550.10">
    <property type="entry name" value="Spore Coat Polysaccharide Biosynthesis Protein SpsA, Chain A"/>
    <property type="match status" value="2"/>
</dbReference>
<evidence type="ECO:0000313" key="2">
    <source>
        <dbReference type="EMBL" id="MDR7192569.1"/>
    </source>
</evidence>
<accession>A0ABU1XUY4</accession>
<dbReference type="PANTHER" id="PTHR43179">
    <property type="entry name" value="RHAMNOSYLTRANSFERASE WBBL"/>
    <property type="match status" value="1"/>
</dbReference>
<dbReference type="Pfam" id="PF00535">
    <property type="entry name" value="Glycos_transf_2"/>
    <property type="match status" value="1"/>
</dbReference>
<dbReference type="InterPro" id="IPR001173">
    <property type="entry name" value="Glyco_trans_2-like"/>
</dbReference>
<name>A0ABU1XUY4_9GAMM</name>
<comment type="caution">
    <text evidence="2">The sequence shown here is derived from an EMBL/GenBank/DDBJ whole genome shotgun (WGS) entry which is preliminary data.</text>
</comment>
<feature type="domain" description="Glycosyltransferase 2-like" evidence="1">
    <location>
        <begin position="663"/>
        <end position="843"/>
    </location>
</feature>
<protein>
    <submittedName>
        <fullName evidence="2">GT2 family glycosyltransferase</fullName>
    </submittedName>
</protein>
<dbReference type="EMBL" id="JAVDWO010000004">
    <property type="protein sequence ID" value="MDR7192569.1"/>
    <property type="molecule type" value="Genomic_DNA"/>
</dbReference>
<gene>
    <name evidence="2" type="ORF">J2W68_001283</name>
</gene>
<dbReference type="SUPFAM" id="SSF53448">
    <property type="entry name" value="Nucleotide-diphospho-sugar transferases"/>
    <property type="match status" value="2"/>
</dbReference>
<evidence type="ECO:0000259" key="1">
    <source>
        <dbReference type="Pfam" id="PF00535"/>
    </source>
</evidence>
<sequence length="1278" mass="141535">MAGPPRWCRRARYVRRDRLSRPLRWQPPSQRRSGRVSQSTDLCTCMNIVTEPTQRNRAPTEERERTSHAEAGALHAPIVPIPAASPQTGRLHRRVEFPYYVVAPDYRETSSGIQCLHYLCHALNLEGADAYVTGCTTVHPRLKTPRLTDEIRDQHIADRRPFIAVYPETVSGNPLGADVCVRYMLNREGVIGGNTMDAAPGDIFVYHRAEFVDPARPGEVLTLPMVDPDTFSPEPAEERTLALLYLNRVPKSAIDFQKLPADVQVLSPDAPLPLDALAPLFRRARVLYTFESSTTCRLAAMCGCPVVALTAPGYDRYACTPQTRADVGGGIVWNDSPASLAQAHAETSAVHRQHVQAEDRFWTRLQAFTSTTQEVMRKKVSGEDTPKVAPSMQQWLERRMPTAAQSAIVAQALQTATCPTFGVIVVGQAPSPDAAAATLASLQRAHGLYPYLRLDWLGKPPPMQTAVGSATALQIHFHPEGSYPDVNRIVQNGDCDWIIVVDAGSEFIASGMLAAALELIATPHTRALCADEMMRSGTGELSALLRPDFNLDLLLSMPSGLSRHWLFRRDAFLDAGGFDPAFADAPEFDLLLRLIDAGGIEGLGHVHEPLLILPPQEVRTRDSELELLHRHLRNRGYDRASIEAHQPGCYRIDYGHQPTPGVSIIIPSRNQFGLLNRCIESLLEKTRYANYEVLIVDNGSTDSDACSWLDGIAAMDSPQLRVMRYAQPFDYAAMVNLAAQSARGEYLLLLDNDTAVLRDDWLDAMLNHAQRPEVGIVGAKLLNPDGTVQHAGSVLGLHGPAAPAFAGGKIDAPGYMYRLQVDQNYSAVSGSCLMIRKSLFDEIGGLDGGALRNAYNDADLCLKVGQAGYLIVWTPHALLLHEGGASQVREDRTSIETKARLRIEAQDAMYAKWLPVLARDPAYNRNLTLNGAAFKVETDSTFNWNPLPWRPLPVALVLPADRYGCGHYRVIQPAAAMNDFGIADVRTGDRYCTPVEMERLAPDVVVLQRQMLKSQLEPQKRMLRFSRSFKVAELDDYLPNVPMKSAHKGQLPSDVLKTMRDALKLVDRFVVSTAPLAEALDGLHPDIRVVENRLPLPWWGAVTAQRRQGRRPRVGWGGGSGHRGDLELIADVVRELADEVEWVFLGMCPDKLRPYVHEFHPGVAIQDYPARLAGLNLDLALAPLEDNLFNRCKSNLRLLEYGACGFPVVCSDVAPYRGDLPVTRVKPRFRDWVEAIRMHTHDLDAAARAGDALRTAVHLDWMLDAEYAGFWLSQWLPD</sequence>
<evidence type="ECO:0000313" key="3">
    <source>
        <dbReference type="Proteomes" id="UP001256588"/>
    </source>
</evidence>
<keyword evidence="3" id="KW-1185">Reference proteome</keyword>
<dbReference type="Gene3D" id="3.40.50.2000">
    <property type="entry name" value="Glycogen Phosphorylase B"/>
    <property type="match status" value="1"/>
</dbReference>
<dbReference type="Proteomes" id="UP001256588">
    <property type="component" value="Unassembled WGS sequence"/>
</dbReference>
<dbReference type="CDD" id="cd04186">
    <property type="entry name" value="GT_2_like_c"/>
    <property type="match status" value="1"/>
</dbReference>
<organism evidence="2 3">
    <name type="scientific">Luteimonas terrae</name>
    <dbReference type="NCBI Taxonomy" id="1530191"/>
    <lineage>
        <taxon>Bacteria</taxon>
        <taxon>Pseudomonadati</taxon>
        <taxon>Pseudomonadota</taxon>
        <taxon>Gammaproteobacteria</taxon>
        <taxon>Lysobacterales</taxon>
        <taxon>Lysobacteraceae</taxon>
        <taxon>Luteimonas</taxon>
    </lineage>
</organism>
<dbReference type="PANTHER" id="PTHR43179:SF7">
    <property type="entry name" value="RHAMNOSYLTRANSFERASE WBBL"/>
    <property type="match status" value="1"/>
</dbReference>
<dbReference type="InterPro" id="IPR029044">
    <property type="entry name" value="Nucleotide-diphossugar_trans"/>
</dbReference>
<reference evidence="2 3" key="1">
    <citation type="submission" date="2023-07" db="EMBL/GenBank/DDBJ databases">
        <title>Sorghum-associated microbial communities from plants grown in Nebraska, USA.</title>
        <authorList>
            <person name="Schachtman D."/>
        </authorList>
    </citation>
    <scope>NUCLEOTIDE SEQUENCE [LARGE SCALE GENOMIC DNA]</scope>
    <source>
        <strain evidence="2 3">4099</strain>
    </source>
</reference>
<proteinExistence type="predicted"/>